<evidence type="ECO:0000313" key="2">
    <source>
        <dbReference type="Ensembl" id="ENSBOBP00000020776.1"/>
    </source>
</evidence>
<reference evidence="2" key="2">
    <citation type="submission" date="2025-09" db="UniProtKB">
        <authorList>
            <consortium name="Ensembl"/>
        </authorList>
    </citation>
    <scope>IDENTIFICATION</scope>
</reference>
<evidence type="ECO:0000313" key="3">
    <source>
        <dbReference type="Proteomes" id="UP000694567"/>
    </source>
</evidence>
<sequence>QPLACPATPYSLIAESRTQAASLVWLSGRVDRFREELWAPAFKVLSTGWGDDIEWVQTYEEGLAQSKHRQKYPVIRLYELPAWGFCPHPQAPSRGQLGQNRENLYLSTTELLVLSIAKSDENMAPDGHYVPRILFVDPSMTVRADLTGKYGNRMYTYEPEDIAVCE</sequence>
<dbReference type="PANTHER" id="PTHR15337:SF5">
    <property type="entry name" value="ANTERIOR GRADIENT PROTEIN 3"/>
    <property type="match status" value="1"/>
</dbReference>
<keyword evidence="1" id="KW-0732">Signal</keyword>
<protein>
    <submittedName>
        <fullName evidence="2">Uncharacterized protein</fullName>
    </submittedName>
</protein>
<dbReference type="Gene3D" id="3.40.30.10">
    <property type="entry name" value="Glutaredoxin"/>
    <property type="match status" value="1"/>
</dbReference>
<dbReference type="Ensembl" id="ENSBOBT00000021254.1">
    <property type="protein sequence ID" value="ENSBOBP00000020776.1"/>
    <property type="gene ID" value="ENSBOBG00000012646.1"/>
</dbReference>
<keyword evidence="3" id="KW-1185">Reference proteome</keyword>
<reference evidence="2" key="1">
    <citation type="submission" date="2025-08" db="UniProtKB">
        <authorList>
            <consortium name="Ensembl"/>
        </authorList>
    </citation>
    <scope>IDENTIFICATION</scope>
</reference>
<evidence type="ECO:0000256" key="1">
    <source>
        <dbReference type="ARBA" id="ARBA00022729"/>
    </source>
</evidence>
<dbReference type="Proteomes" id="UP000694567">
    <property type="component" value="Unplaced"/>
</dbReference>
<dbReference type="AlphaFoldDB" id="A0A8C0FKK7"/>
<proteinExistence type="predicted"/>
<dbReference type="InterPro" id="IPR051099">
    <property type="entry name" value="AGR/TXD"/>
</dbReference>
<dbReference type="PANTHER" id="PTHR15337">
    <property type="entry name" value="ANTERIOR GRADIENT PROTEIN-RELATED"/>
    <property type="match status" value="1"/>
</dbReference>
<name>A0A8C0FKK7_BUBBB</name>
<accession>A0A8C0FKK7</accession>
<dbReference type="GO" id="GO:0005783">
    <property type="term" value="C:endoplasmic reticulum"/>
    <property type="evidence" value="ECO:0007669"/>
    <property type="project" value="TreeGrafter"/>
</dbReference>
<organism evidence="2 3">
    <name type="scientific">Bubo bubo</name>
    <name type="common">Eurasian eagle-owl</name>
    <name type="synonym">Strix bubo</name>
    <dbReference type="NCBI Taxonomy" id="30461"/>
    <lineage>
        <taxon>Eukaryota</taxon>
        <taxon>Metazoa</taxon>
        <taxon>Chordata</taxon>
        <taxon>Craniata</taxon>
        <taxon>Vertebrata</taxon>
        <taxon>Euteleostomi</taxon>
        <taxon>Archelosauria</taxon>
        <taxon>Archosauria</taxon>
        <taxon>Dinosauria</taxon>
        <taxon>Saurischia</taxon>
        <taxon>Theropoda</taxon>
        <taxon>Coelurosauria</taxon>
        <taxon>Aves</taxon>
        <taxon>Neognathae</taxon>
        <taxon>Neoaves</taxon>
        <taxon>Telluraves</taxon>
        <taxon>Strigiformes</taxon>
        <taxon>Strigidae</taxon>
        <taxon>Bubo</taxon>
    </lineage>
</organism>